<evidence type="ECO:0000313" key="1">
    <source>
        <dbReference type="EMBL" id="BCR06783.1"/>
    </source>
</evidence>
<protein>
    <submittedName>
        <fullName evidence="1">Uncharacterized protein</fullName>
    </submittedName>
</protein>
<dbReference type="RefSeq" id="WP_221250165.1">
    <property type="nucleotide sequence ID" value="NZ_AP024355.1"/>
</dbReference>
<organism evidence="1 2">
    <name type="scientific">Desulfuromonas versatilis</name>
    <dbReference type="NCBI Taxonomy" id="2802975"/>
    <lineage>
        <taxon>Bacteria</taxon>
        <taxon>Pseudomonadati</taxon>
        <taxon>Thermodesulfobacteriota</taxon>
        <taxon>Desulfuromonadia</taxon>
        <taxon>Desulfuromonadales</taxon>
        <taxon>Desulfuromonadaceae</taxon>
        <taxon>Desulfuromonas</taxon>
    </lineage>
</organism>
<proteinExistence type="predicted"/>
<gene>
    <name evidence="1" type="ORF">DESUT3_38520</name>
</gene>
<dbReference type="Proteomes" id="UP001319827">
    <property type="component" value="Chromosome"/>
</dbReference>
<evidence type="ECO:0000313" key="2">
    <source>
        <dbReference type="Proteomes" id="UP001319827"/>
    </source>
</evidence>
<dbReference type="EMBL" id="AP024355">
    <property type="protein sequence ID" value="BCR06783.1"/>
    <property type="molecule type" value="Genomic_DNA"/>
</dbReference>
<name>A0ABM8HV38_9BACT</name>
<accession>A0ABM8HV38</accession>
<keyword evidence="2" id="KW-1185">Reference proteome</keyword>
<reference evidence="1 2" key="2">
    <citation type="journal article" date="2021" name="Int. J. Syst. Evol. Microbiol.">
        <title>Isolation and Polyphasic Characterization of Desulfuromonas versatilis sp. Nov., an Electrogenic Bacteria Capable of Versatile Metabolism Isolated from a Graphene Oxide-Reducing Enrichment Culture.</title>
        <authorList>
            <person name="Xie L."/>
            <person name="Yoshida N."/>
            <person name="Ishii S."/>
            <person name="Meng L."/>
        </authorList>
    </citation>
    <scope>NUCLEOTIDE SEQUENCE [LARGE SCALE GENOMIC DNA]</scope>
    <source>
        <strain evidence="1 2">NIT-T3</strain>
    </source>
</reference>
<sequence length="57" mass="6497">MTIHLPLEQILGRNPKEVGKILRAQGIDPDLPYRATFTYTEVTIEQEPQPPRISSTH</sequence>
<reference evidence="1 2" key="1">
    <citation type="journal article" date="2016" name="C (Basel)">
        <title>Selective Growth of and Electricity Production by Marine Exoelectrogenic Bacteria in Self-Aggregated Hydrogel of Microbially Reduced Graphene Oxide.</title>
        <authorList>
            <person name="Yoshida N."/>
            <person name="Goto Y."/>
            <person name="Miyata Y."/>
        </authorList>
    </citation>
    <scope>NUCLEOTIDE SEQUENCE [LARGE SCALE GENOMIC DNA]</scope>
    <source>
        <strain evidence="1 2">NIT-T3</strain>
    </source>
</reference>